<organism evidence="2 3">
    <name type="scientific">Microdochium trichocladiopsis</name>
    <dbReference type="NCBI Taxonomy" id="1682393"/>
    <lineage>
        <taxon>Eukaryota</taxon>
        <taxon>Fungi</taxon>
        <taxon>Dikarya</taxon>
        <taxon>Ascomycota</taxon>
        <taxon>Pezizomycotina</taxon>
        <taxon>Sordariomycetes</taxon>
        <taxon>Xylariomycetidae</taxon>
        <taxon>Xylariales</taxon>
        <taxon>Microdochiaceae</taxon>
        <taxon>Microdochium</taxon>
    </lineage>
</organism>
<dbReference type="RefSeq" id="XP_046008954.1">
    <property type="nucleotide sequence ID" value="XM_046159128.1"/>
</dbReference>
<dbReference type="GeneID" id="70188674"/>
<dbReference type="Proteomes" id="UP000756346">
    <property type="component" value="Unassembled WGS sequence"/>
</dbReference>
<reference evidence="2" key="1">
    <citation type="journal article" date="2021" name="Nat. Commun.">
        <title>Genetic determinants of endophytism in the Arabidopsis root mycobiome.</title>
        <authorList>
            <person name="Mesny F."/>
            <person name="Miyauchi S."/>
            <person name="Thiergart T."/>
            <person name="Pickel B."/>
            <person name="Atanasova L."/>
            <person name="Karlsson M."/>
            <person name="Huettel B."/>
            <person name="Barry K.W."/>
            <person name="Haridas S."/>
            <person name="Chen C."/>
            <person name="Bauer D."/>
            <person name="Andreopoulos W."/>
            <person name="Pangilinan J."/>
            <person name="LaButti K."/>
            <person name="Riley R."/>
            <person name="Lipzen A."/>
            <person name="Clum A."/>
            <person name="Drula E."/>
            <person name="Henrissat B."/>
            <person name="Kohler A."/>
            <person name="Grigoriev I.V."/>
            <person name="Martin F.M."/>
            <person name="Hacquard S."/>
        </authorList>
    </citation>
    <scope>NUCLEOTIDE SEQUENCE</scope>
    <source>
        <strain evidence="2">MPI-CAGE-CH-0230</strain>
    </source>
</reference>
<name>A0A9P9BQC7_9PEZI</name>
<evidence type="ECO:0000313" key="2">
    <source>
        <dbReference type="EMBL" id="KAH7025737.1"/>
    </source>
</evidence>
<protein>
    <submittedName>
        <fullName evidence="2">Uncharacterized protein</fullName>
    </submittedName>
</protein>
<feature type="compositionally biased region" description="Basic residues" evidence="1">
    <location>
        <begin position="130"/>
        <end position="141"/>
    </location>
</feature>
<dbReference type="EMBL" id="JAGTJQ010000008">
    <property type="protein sequence ID" value="KAH7025737.1"/>
    <property type="molecule type" value="Genomic_DNA"/>
</dbReference>
<keyword evidence="3" id="KW-1185">Reference proteome</keyword>
<sequence>MSNLSISSGSSQHTTLDWDTGFPDSFVNNTTSRRHPEAKTGEFAIIQANDVDPQFAINHRKHLLFAKHRRTISHGKVTQLETIFSSEAETESPHHDTGVSQPQLDGQLGSAAAAELERPMSSASSVSDKGKRKGIFRWRGN</sequence>
<dbReference type="AlphaFoldDB" id="A0A9P9BQC7"/>
<feature type="region of interest" description="Disordered" evidence="1">
    <location>
        <begin position="1"/>
        <end position="22"/>
    </location>
</feature>
<comment type="caution">
    <text evidence="2">The sequence shown here is derived from an EMBL/GenBank/DDBJ whole genome shotgun (WGS) entry which is preliminary data.</text>
</comment>
<proteinExistence type="predicted"/>
<feature type="compositionally biased region" description="Polar residues" evidence="1">
    <location>
        <begin position="1"/>
        <end position="17"/>
    </location>
</feature>
<gene>
    <name evidence="2" type="ORF">B0I36DRAFT_365408</name>
</gene>
<accession>A0A9P9BQC7</accession>
<dbReference type="OrthoDB" id="5209158at2759"/>
<evidence type="ECO:0000313" key="3">
    <source>
        <dbReference type="Proteomes" id="UP000756346"/>
    </source>
</evidence>
<evidence type="ECO:0000256" key="1">
    <source>
        <dbReference type="SAM" id="MobiDB-lite"/>
    </source>
</evidence>
<feature type="region of interest" description="Disordered" evidence="1">
    <location>
        <begin position="84"/>
        <end position="141"/>
    </location>
</feature>